<accession>D0MFM2</accession>
<protein>
    <submittedName>
        <fullName evidence="1">PBS lyase HEAT domain protein repeat-containing protein</fullName>
    </submittedName>
</protein>
<dbReference type="InterPro" id="IPR016024">
    <property type="entry name" value="ARM-type_fold"/>
</dbReference>
<evidence type="ECO:0000313" key="1">
    <source>
        <dbReference type="EMBL" id="ACY47549.1"/>
    </source>
</evidence>
<keyword evidence="2" id="KW-1185">Reference proteome</keyword>
<name>D0MFM2_RHOM4</name>
<reference evidence="1 2" key="1">
    <citation type="journal article" date="2009" name="Stand. Genomic Sci.">
        <title>Complete genome sequence of Rhodothermus marinus type strain (R-10).</title>
        <authorList>
            <person name="Nolan M."/>
            <person name="Tindall B.J."/>
            <person name="Pomrenke H."/>
            <person name="Lapidus A."/>
            <person name="Copeland A."/>
            <person name="Glavina Del Rio T."/>
            <person name="Lucas S."/>
            <person name="Chen F."/>
            <person name="Tice H."/>
            <person name="Cheng J.F."/>
            <person name="Saunders E."/>
            <person name="Han C."/>
            <person name="Bruce D."/>
            <person name="Goodwin L."/>
            <person name="Chain P."/>
            <person name="Pitluck S."/>
            <person name="Ovchinikova G."/>
            <person name="Pati A."/>
            <person name="Ivanova N."/>
            <person name="Mavromatis K."/>
            <person name="Chen A."/>
            <person name="Palaniappan K."/>
            <person name="Land M."/>
            <person name="Hauser L."/>
            <person name="Chang Y.J."/>
            <person name="Jeffries C.D."/>
            <person name="Brettin T."/>
            <person name="Goker M."/>
            <person name="Bristow J."/>
            <person name="Eisen J.A."/>
            <person name="Markowitz V."/>
            <person name="Hugenholtz P."/>
            <person name="Kyrpides N.C."/>
            <person name="Klenk H.P."/>
            <person name="Detter J.C."/>
        </authorList>
    </citation>
    <scope>NUCLEOTIDE SEQUENCE [LARGE SCALE GENOMIC DNA]</scope>
    <source>
        <strain evidence="2">ATCC 43812 / DSM 4252 / R-10</strain>
    </source>
</reference>
<dbReference type="EMBL" id="CP001807">
    <property type="protein sequence ID" value="ACY47549.1"/>
    <property type="molecule type" value="Genomic_DNA"/>
</dbReference>
<dbReference type="SUPFAM" id="SSF48371">
    <property type="entry name" value="ARM repeat"/>
    <property type="match status" value="1"/>
</dbReference>
<proteinExistence type="predicted"/>
<dbReference type="STRING" id="518766.Rmar_0651"/>
<keyword evidence="1" id="KW-0456">Lyase</keyword>
<dbReference type="HOGENOM" id="CLU_313964_0_0_10"/>
<sequence>MGRWLSVLTLLLVTAARAQPGPRDEQLLRALETARTPAEARPLLERLGQALKDGELFGEEVRIARLTRRFWEDPAAPPAVRFQLQEIYGMIAPALAAMAPSLAETLFVHGPLGWLQGKDPERRRWALDALTLGWEILYGQNLQEVFLQALPAVLASAATWPEEEFEAVLSLLADRITLSTETHLPDSLPPAFVERLRGYRGPHGWKLPDILALDTTAAGTEQLLAFALDPPPPPPSLAVQRWRELFLEKLERRRLTPEQKRQVVALLADPELRHVVFRLVRAWWYREEPLPPPPPEMLPLLEAWAVRENCEEAVRLLAAAGPEGVKRLFRLVTEDRRDWNAPIRNPRPCEWDRWHALFEQAGEIAEEIEATYRANPAPWHVRLLARAGRWELVLQSLQLPDAALRREAAFVLGLALAPEEDELARTGDAGHGRMLATSLAQRPDLLPRVQEALRETLKDEDLAVRREALRALLWRGDEAARPALLAALRMDEENRFQAFLSGFRPKLTDSLALALARIAREDSSGPVRRRAIDLLTRAQPGSWSKVVEGELRSLLGDPDPEVRRAVAGYFAAVPAQEVATTAALLEATQDSSEYVRHFSAMALGRARGWTPELVARLEARLEAGDPDDNVVRGLEGAYLYALRREPGSVDRLLAIVLDRKGPARWRKALAEGPPADSIVARALLERLAARPVEDWASMPPKFGLEALQRMIEFFVRAEEDPPPLVLIGHLVPREMLDLWLIRRALEDPKLSLEHRLWLIHQTLEIPADLREDVWRLLMQALREEEGGEMTLALLGRWGFAGVRRLVEERWDEPETLRRVARHLLRQEELGRRRAATGSPGGPSLPRPSAEDLPWIEATLARLVPGTRDPRLEPLVGLLGLWELGQYHKRAVFQTRIPQLLLRHLADPVECRAVAEAVGSLFSRGVVPRCR</sequence>
<dbReference type="Pfam" id="PF13646">
    <property type="entry name" value="HEAT_2"/>
    <property type="match status" value="2"/>
</dbReference>
<dbReference type="eggNOG" id="COG1413">
    <property type="taxonomic scope" value="Bacteria"/>
</dbReference>
<dbReference type="OrthoDB" id="10011663at2"/>
<dbReference type="InterPro" id="IPR011989">
    <property type="entry name" value="ARM-like"/>
</dbReference>
<evidence type="ECO:0000313" key="2">
    <source>
        <dbReference type="Proteomes" id="UP000002221"/>
    </source>
</evidence>
<dbReference type="KEGG" id="rmr:Rmar_0651"/>
<dbReference type="SMART" id="SM00567">
    <property type="entry name" value="EZ_HEAT"/>
    <property type="match status" value="3"/>
</dbReference>
<dbReference type="Gene3D" id="1.25.10.10">
    <property type="entry name" value="Leucine-rich Repeat Variant"/>
    <property type="match status" value="2"/>
</dbReference>
<dbReference type="InterPro" id="IPR004155">
    <property type="entry name" value="PBS_lyase_HEAT"/>
</dbReference>
<dbReference type="AlphaFoldDB" id="D0MFM2"/>
<organism evidence="1 2">
    <name type="scientific">Rhodothermus marinus (strain ATCC 43812 / DSM 4252 / R-10)</name>
    <name type="common">Rhodothermus obamensis</name>
    <dbReference type="NCBI Taxonomy" id="518766"/>
    <lineage>
        <taxon>Bacteria</taxon>
        <taxon>Pseudomonadati</taxon>
        <taxon>Rhodothermota</taxon>
        <taxon>Rhodothermia</taxon>
        <taxon>Rhodothermales</taxon>
        <taxon>Rhodothermaceae</taxon>
        <taxon>Rhodothermus</taxon>
    </lineage>
</organism>
<dbReference type="GO" id="GO:0016829">
    <property type="term" value="F:lyase activity"/>
    <property type="evidence" value="ECO:0007669"/>
    <property type="project" value="UniProtKB-KW"/>
</dbReference>
<dbReference type="Proteomes" id="UP000002221">
    <property type="component" value="Chromosome"/>
</dbReference>
<dbReference type="RefSeq" id="WP_012843161.1">
    <property type="nucleotide sequence ID" value="NC_013501.1"/>
</dbReference>
<gene>
    <name evidence="1" type="ordered locus">Rmar_0651</name>
</gene>